<dbReference type="Pfam" id="PF00561">
    <property type="entry name" value="Abhydrolase_1"/>
    <property type="match status" value="1"/>
</dbReference>
<accession>A0A495V8F1</accession>
<dbReference type="GO" id="GO:0016020">
    <property type="term" value="C:membrane"/>
    <property type="evidence" value="ECO:0007669"/>
    <property type="project" value="TreeGrafter"/>
</dbReference>
<dbReference type="InterPro" id="IPR029058">
    <property type="entry name" value="AB_hydrolase_fold"/>
</dbReference>
<evidence type="ECO:0000313" key="2">
    <source>
        <dbReference type="EMBL" id="RKT44647.1"/>
    </source>
</evidence>
<dbReference type="SUPFAM" id="SSF53474">
    <property type="entry name" value="alpha/beta-Hydrolases"/>
    <property type="match status" value="1"/>
</dbReference>
<dbReference type="PANTHER" id="PTHR43798:SF33">
    <property type="entry name" value="HYDROLASE, PUTATIVE (AFU_ORTHOLOGUE AFUA_2G14860)-RELATED"/>
    <property type="match status" value="1"/>
</dbReference>
<keyword evidence="3" id="KW-1185">Reference proteome</keyword>
<proteinExistence type="predicted"/>
<feature type="domain" description="AB hydrolase-1" evidence="1">
    <location>
        <begin position="39"/>
        <end position="276"/>
    </location>
</feature>
<dbReference type="PANTHER" id="PTHR43798">
    <property type="entry name" value="MONOACYLGLYCEROL LIPASE"/>
    <property type="match status" value="1"/>
</dbReference>
<dbReference type="GO" id="GO:0003824">
    <property type="term" value="F:catalytic activity"/>
    <property type="evidence" value="ECO:0007669"/>
    <property type="project" value="InterPro"/>
</dbReference>
<dbReference type="InterPro" id="IPR050266">
    <property type="entry name" value="AB_hydrolase_sf"/>
</dbReference>
<comment type="caution">
    <text evidence="2">The sequence shown here is derived from an EMBL/GenBank/DDBJ whole genome shotgun (WGS) entry which is preliminary data.</text>
</comment>
<dbReference type="RefSeq" id="WP_120797062.1">
    <property type="nucleotide sequence ID" value="NZ_RBXL01000001.1"/>
</dbReference>
<dbReference type="InterPro" id="IPR017497">
    <property type="entry name" value="BchO"/>
</dbReference>
<protein>
    <submittedName>
        <fullName evidence="2">Magnesium chelatase accessory protein</fullName>
    </submittedName>
</protein>
<reference evidence="2 3" key="1">
    <citation type="submission" date="2018-10" db="EMBL/GenBank/DDBJ databases">
        <title>Genomic Encyclopedia of Archaeal and Bacterial Type Strains, Phase II (KMG-II): from individual species to whole genera.</title>
        <authorList>
            <person name="Goeker M."/>
        </authorList>
    </citation>
    <scope>NUCLEOTIDE SEQUENCE [LARGE SCALE GENOMIC DNA]</scope>
    <source>
        <strain evidence="2 3">DSM 235</strain>
    </source>
</reference>
<organism evidence="2 3">
    <name type="scientific">Thiocapsa rosea</name>
    <dbReference type="NCBI Taxonomy" id="69360"/>
    <lineage>
        <taxon>Bacteria</taxon>
        <taxon>Pseudomonadati</taxon>
        <taxon>Pseudomonadota</taxon>
        <taxon>Gammaproteobacteria</taxon>
        <taxon>Chromatiales</taxon>
        <taxon>Chromatiaceae</taxon>
        <taxon>Thiocapsa</taxon>
    </lineage>
</organism>
<dbReference type="Gene3D" id="3.40.50.1820">
    <property type="entry name" value="alpha/beta hydrolase"/>
    <property type="match status" value="1"/>
</dbReference>
<dbReference type="Proteomes" id="UP000274556">
    <property type="component" value="Unassembled WGS sequence"/>
</dbReference>
<name>A0A495V8F1_9GAMM</name>
<dbReference type="OrthoDB" id="9780765at2"/>
<gene>
    <name evidence="2" type="ORF">BDD21_2040</name>
</gene>
<evidence type="ECO:0000259" key="1">
    <source>
        <dbReference type="Pfam" id="PF00561"/>
    </source>
</evidence>
<dbReference type="PRINTS" id="PR00412">
    <property type="entry name" value="EPOXHYDRLASE"/>
</dbReference>
<dbReference type="AlphaFoldDB" id="A0A495V8F1"/>
<dbReference type="EMBL" id="RBXL01000001">
    <property type="protein sequence ID" value="RKT44647.1"/>
    <property type="molecule type" value="Genomic_DNA"/>
</dbReference>
<dbReference type="InterPro" id="IPR000639">
    <property type="entry name" value="Epox_hydrolase-like"/>
</dbReference>
<sequence>MADTPRWDIEGRDWPNRTASRFVEAGGLRWHVQQMGAGPTLLMLHGTGAATHSWRAFAPALADRFTVIAPDLPGHGFTGALPSKRMSLPGMAGAVHALLRELDCTPDLVLGHSAGAAILIRMALDGSIHPRGLVSLNGALMPWRGLPAHIFSPAAKLMAANVLVARLFARRAADRRVVERLVASTGSTLEPAGVDLYHRLVRHPSHVGASLAMMANWDLAALAPELSRLEPPLFLVVGEGDLTVSPSEARRVRERLPSAEVLSLPGLGHLAHEERPEEVADLVKGLADRLGLADRRTRAV</sequence>
<dbReference type="NCBIfam" id="TIGR03056">
    <property type="entry name" value="bchO_mg_che_rel"/>
    <property type="match status" value="1"/>
</dbReference>
<dbReference type="InterPro" id="IPR000073">
    <property type="entry name" value="AB_hydrolase_1"/>
</dbReference>
<evidence type="ECO:0000313" key="3">
    <source>
        <dbReference type="Proteomes" id="UP000274556"/>
    </source>
</evidence>